<accession>A0ABT3G361</accession>
<evidence type="ECO:0000313" key="4">
    <source>
        <dbReference type="Proteomes" id="UP001165653"/>
    </source>
</evidence>
<keyword evidence="1" id="KW-0472">Membrane</keyword>
<dbReference type="RefSeq" id="WP_264513172.1">
    <property type="nucleotide sequence ID" value="NZ_JAPDDR010000004.1"/>
</dbReference>
<evidence type="ECO:0000313" key="3">
    <source>
        <dbReference type="EMBL" id="MCW1913670.1"/>
    </source>
</evidence>
<name>A0ABT3G361_9BACT</name>
<keyword evidence="1" id="KW-0812">Transmembrane</keyword>
<dbReference type="EMBL" id="JAPDDR010000004">
    <property type="protein sequence ID" value="MCW1913670.1"/>
    <property type="molecule type" value="Genomic_DNA"/>
</dbReference>
<gene>
    <name evidence="3" type="ORF">OJ996_08790</name>
</gene>
<dbReference type="Proteomes" id="UP001165653">
    <property type="component" value="Unassembled WGS sequence"/>
</dbReference>
<evidence type="ECO:0000259" key="2">
    <source>
        <dbReference type="Pfam" id="PF04389"/>
    </source>
</evidence>
<feature type="transmembrane region" description="Helical" evidence="1">
    <location>
        <begin position="45"/>
        <end position="66"/>
    </location>
</feature>
<comment type="caution">
    <text evidence="3">The sequence shown here is derived from an EMBL/GenBank/DDBJ whole genome shotgun (WGS) entry which is preliminary data.</text>
</comment>
<dbReference type="Pfam" id="PF04389">
    <property type="entry name" value="Peptidase_M28"/>
    <property type="match status" value="1"/>
</dbReference>
<evidence type="ECO:0000256" key="1">
    <source>
        <dbReference type="SAM" id="Phobius"/>
    </source>
</evidence>
<reference evidence="3" key="1">
    <citation type="submission" date="2022-10" db="EMBL/GenBank/DDBJ databases">
        <title>Luteolibacter sp. GHJ8, whole genome shotgun sequencing project.</title>
        <authorList>
            <person name="Zhao G."/>
            <person name="Shen L."/>
        </authorList>
    </citation>
    <scope>NUCLEOTIDE SEQUENCE</scope>
    <source>
        <strain evidence="3">GHJ8</strain>
    </source>
</reference>
<keyword evidence="1" id="KW-1133">Transmembrane helix</keyword>
<protein>
    <recommendedName>
        <fullName evidence="2">Peptidase M28 domain-containing protein</fullName>
    </recommendedName>
</protein>
<sequence>MLKSLEVGKLRAPAALPALPPRRSWRRDGRVTEESAPRRNPRIALLLWILPLWLVVSAGFSIWFYFRKQASDAQVEQIRFATAVNDADLKGDVDKFLGFVGQRHPGSPQGLNRAAAMIEGSLGPANAGYKVERLRGPTLEAGQWPLLLVTLRGREEELPPLWIVVGYDGRPGSLGAEANASGVASAMAAAHALADAHPKRAVVFAFIPHAYDSDSPLADTFAILKQRIGSASSVLVVEAMGAGEKLMVSSRDAENPALRLVDGLGEVAGAETICMEDDFDLSSALFEMNLPAVRVATRPVVRADEADDTAPDSAKHAAATRALVSLIEKLSDS</sequence>
<dbReference type="InterPro" id="IPR007484">
    <property type="entry name" value="Peptidase_M28"/>
</dbReference>
<keyword evidence="4" id="KW-1185">Reference proteome</keyword>
<feature type="domain" description="Peptidase M28" evidence="2">
    <location>
        <begin position="167"/>
        <end position="207"/>
    </location>
</feature>
<dbReference type="SUPFAM" id="SSF53187">
    <property type="entry name" value="Zn-dependent exopeptidases"/>
    <property type="match status" value="1"/>
</dbReference>
<proteinExistence type="predicted"/>
<organism evidence="3 4">
    <name type="scientific">Luteolibacter rhizosphaerae</name>
    <dbReference type="NCBI Taxonomy" id="2989719"/>
    <lineage>
        <taxon>Bacteria</taxon>
        <taxon>Pseudomonadati</taxon>
        <taxon>Verrucomicrobiota</taxon>
        <taxon>Verrucomicrobiia</taxon>
        <taxon>Verrucomicrobiales</taxon>
        <taxon>Verrucomicrobiaceae</taxon>
        <taxon>Luteolibacter</taxon>
    </lineage>
</organism>
<dbReference type="Gene3D" id="3.40.630.10">
    <property type="entry name" value="Zn peptidases"/>
    <property type="match status" value="1"/>
</dbReference>